<dbReference type="RefSeq" id="WP_133225051.1">
    <property type="nucleotide sequence ID" value="NZ_SMRT01000001.1"/>
</dbReference>
<feature type="domain" description="Gfo/Idh/MocA-like oxidoreductase N-terminal" evidence="1">
    <location>
        <begin position="3"/>
        <end position="122"/>
    </location>
</feature>
<dbReference type="Pfam" id="PF22725">
    <property type="entry name" value="GFO_IDH_MocA_C3"/>
    <property type="match status" value="1"/>
</dbReference>
<dbReference type="Pfam" id="PF01408">
    <property type="entry name" value="GFO_IDH_MocA"/>
    <property type="match status" value="1"/>
</dbReference>
<dbReference type="Gene3D" id="3.30.360.10">
    <property type="entry name" value="Dihydrodipicolinate Reductase, domain 2"/>
    <property type="match status" value="1"/>
</dbReference>
<accession>A0A4R5KWE9</accession>
<dbReference type="EMBL" id="SMRT01000001">
    <property type="protein sequence ID" value="TDG00342.1"/>
    <property type="molecule type" value="Genomic_DNA"/>
</dbReference>
<evidence type="ECO:0000313" key="4">
    <source>
        <dbReference type="Proteomes" id="UP000295636"/>
    </source>
</evidence>
<evidence type="ECO:0000259" key="2">
    <source>
        <dbReference type="Pfam" id="PF22725"/>
    </source>
</evidence>
<dbReference type="InterPro" id="IPR036291">
    <property type="entry name" value="NAD(P)-bd_dom_sf"/>
</dbReference>
<organism evidence="3 4">
    <name type="scientific">Paenibacillus piri</name>
    <dbReference type="NCBI Taxonomy" id="2547395"/>
    <lineage>
        <taxon>Bacteria</taxon>
        <taxon>Bacillati</taxon>
        <taxon>Bacillota</taxon>
        <taxon>Bacilli</taxon>
        <taxon>Bacillales</taxon>
        <taxon>Paenibacillaceae</taxon>
        <taxon>Paenibacillus</taxon>
    </lineage>
</organism>
<dbReference type="PANTHER" id="PTHR43249">
    <property type="entry name" value="UDP-N-ACETYL-2-AMINO-2-DEOXY-D-GLUCURONATE OXIDASE"/>
    <property type="match status" value="1"/>
</dbReference>
<dbReference type="OrthoDB" id="9815825at2"/>
<feature type="domain" description="GFO/IDH/MocA-like oxidoreductase" evidence="2">
    <location>
        <begin position="149"/>
        <end position="249"/>
    </location>
</feature>
<dbReference type="Gene3D" id="3.40.50.720">
    <property type="entry name" value="NAD(P)-binding Rossmann-like Domain"/>
    <property type="match status" value="1"/>
</dbReference>
<dbReference type="InterPro" id="IPR055170">
    <property type="entry name" value="GFO_IDH_MocA-like_dom"/>
</dbReference>
<dbReference type="InterPro" id="IPR052515">
    <property type="entry name" value="Gfo/Idh/MocA_Oxidoreductase"/>
</dbReference>
<dbReference type="GO" id="GO:0000166">
    <property type="term" value="F:nucleotide binding"/>
    <property type="evidence" value="ECO:0007669"/>
    <property type="project" value="InterPro"/>
</dbReference>
<dbReference type="AlphaFoldDB" id="A0A4R5KWE9"/>
<comment type="caution">
    <text evidence="3">The sequence shown here is derived from an EMBL/GenBank/DDBJ whole genome shotgun (WGS) entry which is preliminary data.</text>
</comment>
<dbReference type="PANTHER" id="PTHR43249:SF1">
    <property type="entry name" value="D-GLUCOSIDE 3-DEHYDROGENASE"/>
    <property type="match status" value="1"/>
</dbReference>
<protein>
    <submittedName>
        <fullName evidence="3">Gfo/Idh/MocA family oxidoreductase</fullName>
    </submittedName>
</protein>
<dbReference type="InterPro" id="IPR000683">
    <property type="entry name" value="Gfo/Idh/MocA-like_OxRdtase_N"/>
</dbReference>
<sequence>MSLKIGFVGTGSFTRFHCDLLAKMDGVQVAAFCATSLDKAEKAAAGWNGAGAYDSVASMLDSQRLDAVYVCVPPMAHGEIEMTLIERGIPFFVEKPLGLDIELPAQIADKLAARKLITSVGYHFRYMDSTQRALELLQQRKVGMALGYWMGSMPKVGWWRRQDGSGGQFIEQTSHIVDLMRYLIGDVEEVYAAYASRVMHEVEEGVTVPDVGTVTFKLASGAVATISNACMLPGNGPTGLQIYTNQGLLELTRDSLKDAGKSTISEYKNEHNPYVREHEAFLHAVRTGDASRILSPYADSLKTQAVTAAAARSAATGQPVRVGPYR</sequence>
<dbReference type="Proteomes" id="UP000295636">
    <property type="component" value="Unassembled WGS sequence"/>
</dbReference>
<reference evidence="3 4" key="1">
    <citation type="submission" date="2019-03" db="EMBL/GenBank/DDBJ databases">
        <title>This is whole genome sequence of Paenibacillus sp MS74 strain.</title>
        <authorList>
            <person name="Trinh H.N."/>
        </authorList>
    </citation>
    <scope>NUCLEOTIDE SEQUENCE [LARGE SCALE GENOMIC DNA]</scope>
    <source>
        <strain evidence="3 4">MS74</strain>
    </source>
</reference>
<evidence type="ECO:0000313" key="3">
    <source>
        <dbReference type="EMBL" id="TDG00342.1"/>
    </source>
</evidence>
<keyword evidence="4" id="KW-1185">Reference proteome</keyword>
<name>A0A4R5KWE9_9BACL</name>
<evidence type="ECO:0000259" key="1">
    <source>
        <dbReference type="Pfam" id="PF01408"/>
    </source>
</evidence>
<gene>
    <name evidence="3" type="ORF">E1757_01480</name>
</gene>
<proteinExistence type="predicted"/>
<dbReference type="SUPFAM" id="SSF51735">
    <property type="entry name" value="NAD(P)-binding Rossmann-fold domains"/>
    <property type="match status" value="1"/>
</dbReference>
<dbReference type="SUPFAM" id="SSF55347">
    <property type="entry name" value="Glyceraldehyde-3-phosphate dehydrogenase-like, C-terminal domain"/>
    <property type="match status" value="1"/>
</dbReference>